<dbReference type="OrthoDB" id="111691at2"/>
<comment type="caution">
    <text evidence="2">The sequence shown here is derived from an EMBL/GenBank/DDBJ whole genome shotgun (WGS) entry which is preliminary data.</text>
</comment>
<accession>A0A4R6WEB1</accession>
<dbReference type="Pfam" id="PF03929">
    <property type="entry name" value="PepSY_TM"/>
    <property type="match status" value="1"/>
</dbReference>
<feature type="transmembrane region" description="Helical" evidence="1">
    <location>
        <begin position="204"/>
        <end position="225"/>
    </location>
</feature>
<evidence type="ECO:0000256" key="1">
    <source>
        <dbReference type="SAM" id="Phobius"/>
    </source>
</evidence>
<feature type="transmembrane region" description="Helical" evidence="1">
    <location>
        <begin position="12"/>
        <end position="34"/>
    </location>
</feature>
<dbReference type="InterPro" id="IPR005625">
    <property type="entry name" value="PepSY-ass_TM"/>
</dbReference>
<keyword evidence="1" id="KW-0812">Transmembrane</keyword>
<proteinExistence type="predicted"/>
<dbReference type="EMBL" id="SNYV01000015">
    <property type="protein sequence ID" value="TDQ76317.1"/>
    <property type="molecule type" value="Genomic_DNA"/>
</dbReference>
<reference evidence="2 3" key="1">
    <citation type="submission" date="2019-03" db="EMBL/GenBank/DDBJ databases">
        <title>Genomic Encyclopedia of Archaeal and Bacterial Type Strains, Phase II (KMG-II): from individual species to whole genera.</title>
        <authorList>
            <person name="Goeker M."/>
        </authorList>
    </citation>
    <scope>NUCLEOTIDE SEQUENCE [LARGE SCALE GENOMIC DNA]</scope>
    <source>
        <strain evidence="2 3">DSM 28353</strain>
    </source>
</reference>
<evidence type="ECO:0000313" key="2">
    <source>
        <dbReference type="EMBL" id="TDQ76317.1"/>
    </source>
</evidence>
<gene>
    <name evidence="2" type="ORF">CLV99_2904</name>
</gene>
<evidence type="ECO:0000313" key="3">
    <source>
        <dbReference type="Proteomes" id="UP000295292"/>
    </source>
</evidence>
<dbReference type="AlphaFoldDB" id="A0A4R6WEB1"/>
<sequence length="374" mass="43653">MKLRTIIHQIHLWLGLLSGAIVVILAITGCILAFEQEIKNYLHSDRYYVAEVKDQKRPMSELKAIAESAFPWETKSRRVEVSGDPKRTYVFRSMKINAEAWTYWGYYEYYVRVYVDPYSGDVVYVEDAKKDFFELVLNLHRRLWLGEKIGKPITGYATVVLLVVLLSGLVIWIPRKLTKKSAKWMFLIKRTRNMKRLNFDFHKVAGFYSTIPLLLISYSAIIWGFKGFDTNVQQLLNGGLEQKKTEVLSPSGILPIEEVTDQIWSRLDRTLSKENKVYFSFPRSEKGFFNAEVVRAEKLYQSDKYNFDQYSGKAVDIIRYEDEQGWGTRLRAMNYDLHTGSILGIAGRYLYFLVSLICIMLPITGFMIWWGRKK</sequence>
<feature type="transmembrane region" description="Helical" evidence="1">
    <location>
        <begin position="349"/>
        <end position="370"/>
    </location>
</feature>
<protein>
    <submittedName>
        <fullName evidence="2">Putative iron-regulated membrane protein</fullName>
    </submittedName>
</protein>
<dbReference type="Proteomes" id="UP000295292">
    <property type="component" value="Unassembled WGS sequence"/>
</dbReference>
<keyword evidence="1" id="KW-0472">Membrane</keyword>
<organism evidence="2 3">
    <name type="scientific">Sphingobacterium yanglingense</name>
    <dbReference type="NCBI Taxonomy" id="1437280"/>
    <lineage>
        <taxon>Bacteria</taxon>
        <taxon>Pseudomonadati</taxon>
        <taxon>Bacteroidota</taxon>
        <taxon>Sphingobacteriia</taxon>
        <taxon>Sphingobacteriales</taxon>
        <taxon>Sphingobacteriaceae</taxon>
        <taxon>Sphingobacterium</taxon>
    </lineage>
</organism>
<dbReference type="PANTHER" id="PTHR34219:SF3">
    <property type="entry name" value="BLL7967 PROTEIN"/>
    <property type="match status" value="1"/>
</dbReference>
<dbReference type="RefSeq" id="WP_133585145.1">
    <property type="nucleotide sequence ID" value="NZ_SNYV01000015.1"/>
</dbReference>
<keyword evidence="1" id="KW-1133">Transmembrane helix</keyword>
<dbReference type="PANTHER" id="PTHR34219">
    <property type="entry name" value="IRON-REGULATED INNER MEMBRANE PROTEIN-RELATED"/>
    <property type="match status" value="1"/>
</dbReference>
<name>A0A4R6WEB1_9SPHI</name>
<keyword evidence="3" id="KW-1185">Reference proteome</keyword>
<dbReference type="PROSITE" id="PS51257">
    <property type="entry name" value="PROKAR_LIPOPROTEIN"/>
    <property type="match status" value="1"/>
</dbReference>
<feature type="transmembrane region" description="Helical" evidence="1">
    <location>
        <begin position="153"/>
        <end position="173"/>
    </location>
</feature>